<feature type="compositionally biased region" description="Basic and acidic residues" evidence="1">
    <location>
        <begin position="1"/>
        <end position="12"/>
    </location>
</feature>
<keyword evidence="3" id="KW-1185">Reference proteome</keyword>
<protein>
    <submittedName>
        <fullName evidence="2">Uncharacterized protein</fullName>
    </submittedName>
</protein>
<proteinExistence type="predicted"/>
<evidence type="ECO:0000313" key="3">
    <source>
        <dbReference type="Proteomes" id="UP000326169"/>
    </source>
</evidence>
<dbReference type="EMBL" id="BIMW01000050">
    <property type="protein sequence ID" value="GCE92902.1"/>
    <property type="molecule type" value="Genomic_DNA"/>
</dbReference>
<accession>A0A5M3T2U1</accession>
<evidence type="ECO:0000256" key="1">
    <source>
        <dbReference type="SAM" id="MobiDB-lite"/>
    </source>
</evidence>
<organism evidence="2 3">
    <name type="scientific">Limnospira platensis NIES-46</name>
    <dbReference type="NCBI Taxonomy" id="1236695"/>
    <lineage>
        <taxon>Bacteria</taxon>
        <taxon>Bacillati</taxon>
        <taxon>Cyanobacteriota</taxon>
        <taxon>Cyanophyceae</taxon>
        <taxon>Oscillatoriophycideae</taxon>
        <taxon>Oscillatoriales</taxon>
        <taxon>Sirenicapillariaceae</taxon>
        <taxon>Limnospira</taxon>
    </lineage>
</organism>
<reference evidence="2 3" key="1">
    <citation type="journal article" date="2019" name="J Genomics">
        <title>The Draft Genome of a Hydrogen-producing Cyanobacterium, Arthrospira platensis NIES-46.</title>
        <authorList>
            <person name="Suzuki S."/>
            <person name="Yamaguchi H."/>
            <person name="Kawachi M."/>
        </authorList>
    </citation>
    <scope>NUCLEOTIDE SEQUENCE [LARGE SCALE GENOMIC DNA]</scope>
    <source>
        <strain evidence="2 3">NIES-46</strain>
    </source>
</reference>
<comment type="caution">
    <text evidence="2">The sequence shown here is derived from an EMBL/GenBank/DDBJ whole genome shotgun (WGS) entry which is preliminary data.</text>
</comment>
<gene>
    <name evidence="2" type="ORF">NIES46_09460</name>
</gene>
<evidence type="ECO:0000313" key="2">
    <source>
        <dbReference type="EMBL" id="GCE92902.1"/>
    </source>
</evidence>
<dbReference type="Proteomes" id="UP000326169">
    <property type="component" value="Unassembled WGS sequence"/>
</dbReference>
<feature type="region of interest" description="Disordered" evidence="1">
    <location>
        <begin position="1"/>
        <end position="26"/>
    </location>
</feature>
<sequence>MVGDSVEKDSENRGQPSPVGWVKPNTCQLGETGTRSPLSMVTQFTMFALGWAMVGDAVEKDSENRGQPSPVVDH</sequence>
<name>A0A5M3T2U1_LIMPL</name>